<sequence>MTDALRMLETLATSPYGVDEAGLEAMLGALEPECQEAFRAADIRALTAALRGRPHVMCAIAAPDQDEPEPAREPGDQPVPEPGRTPDDGAD</sequence>
<dbReference type="RefSeq" id="WP_146473893.1">
    <property type="nucleotide sequence ID" value="NZ_BNCF01000018.1"/>
</dbReference>
<reference evidence="2" key="1">
    <citation type="journal article" date="2014" name="Int. J. Syst. Evol. Microbiol.">
        <title>Complete genome sequence of Corynebacterium casei LMG S-19264T (=DSM 44701T), isolated from a smear-ripened cheese.</title>
        <authorList>
            <consortium name="US DOE Joint Genome Institute (JGI-PGF)"/>
            <person name="Walter F."/>
            <person name="Albersmeier A."/>
            <person name="Kalinowski J."/>
            <person name="Ruckert C."/>
        </authorList>
    </citation>
    <scope>NUCLEOTIDE SEQUENCE</scope>
    <source>
        <strain evidence="2">KCTC 32020</strain>
    </source>
</reference>
<comment type="caution">
    <text evidence="2">The sequence shown here is derived from an EMBL/GenBank/DDBJ whole genome shotgun (WGS) entry which is preliminary data.</text>
</comment>
<evidence type="ECO:0000313" key="2">
    <source>
        <dbReference type="EMBL" id="GHE42758.1"/>
    </source>
</evidence>
<dbReference type="Proteomes" id="UP000636453">
    <property type="component" value="Unassembled WGS sequence"/>
</dbReference>
<evidence type="ECO:0000313" key="3">
    <source>
        <dbReference type="Proteomes" id="UP000636453"/>
    </source>
</evidence>
<reference evidence="2" key="2">
    <citation type="submission" date="2020-09" db="EMBL/GenBank/DDBJ databases">
        <authorList>
            <person name="Sun Q."/>
            <person name="Kim S."/>
        </authorList>
    </citation>
    <scope>NUCLEOTIDE SEQUENCE</scope>
    <source>
        <strain evidence="2">KCTC 32020</strain>
    </source>
</reference>
<accession>A0A918ZAZ6</accession>
<keyword evidence="3" id="KW-1185">Reference proteome</keyword>
<proteinExistence type="predicted"/>
<feature type="region of interest" description="Disordered" evidence="1">
    <location>
        <begin position="61"/>
        <end position="91"/>
    </location>
</feature>
<gene>
    <name evidence="2" type="ORF">GCM10007167_25820</name>
</gene>
<dbReference type="AlphaFoldDB" id="A0A918ZAZ6"/>
<evidence type="ECO:0000256" key="1">
    <source>
        <dbReference type="SAM" id="MobiDB-lite"/>
    </source>
</evidence>
<dbReference type="EMBL" id="BNCF01000018">
    <property type="protein sequence ID" value="GHE42758.1"/>
    <property type="molecule type" value="Genomic_DNA"/>
</dbReference>
<dbReference type="OrthoDB" id="5966707at2"/>
<protein>
    <submittedName>
        <fullName evidence="2">Uncharacterized protein</fullName>
    </submittedName>
</protein>
<name>A0A918ZAZ6_9GAMM</name>
<organism evidence="2 3">
    <name type="scientific">Vulcaniibacterium thermophilum</name>
    <dbReference type="NCBI Taxonomy" id="1169913"/>
    <lineage>
        <taxon>Bacteria</taxon>
        <taxon>Pseudomonadati</taxon>
        <taxon>Pseudomonadota</taxon>
        <taxon>Gammaproteobacteria</taxon>
        <taxon>Lysobacterales</taxon>
        <taxon>Lysobacteraceae</taxon>
        <taxon>Vulcaniibacterium</taxon>
    </lineage>
</organism>